<dbReference type="InterPro" id="IPR039331">
    <property type="entry name" value="PAPs-like"/>
</dbReference>
<keyword evidence="6" id="KW-0472">Membrane</keyword>
<dbReference type="InterPro" id="IPR041792">
    <property type="entry name" value="MPP_PAP"/>
</dbReference>
<evidence type="ECO:0000259" key="8">
    <source>
        <dbReference type="Pfam" id="PF14008"/>
    </source>
</evidence>
<evidence type="ECO:0000256" key="1">
    <source>
        <dbReference type="ARBA" id="ARBA00008723"/>
    </source>
</evidence>
<evidence type="ECO:0000313" key="9">
    <source>
        <dbReference type="EMBL" id="WZN65070.1"/>
    </source>
</evidence>
<name>A0AAX4PGD5_9CHLO</name>
<dbReference type="GO" id="GO:0046872">
    <property type="term" value="F:metal ion binding"/>
    <property type="evidence" value="ECO:0007669"/>
    <property type="project" value="InterPro"/>
</dbReference>
<comment type="catalytic activity">
    <reaction evidence="5">
        <text>a phosphate monoester + H2O = an alcohol + phosphate</text>
        <dbReference type="Rhea" id="RHEA:15017"/>
        <dbReference type="ChEBI" id="CHEBI:15377"/>
        <dbReference type="ChEBI" id="CHEBI:30879"/>
        <dbReference type="ChEBI" id="CHEBI:43474"/>
        <dbReference type="ChEBI" id="CHEBI:67140"/>
        <dbReference type="EC" id="3.1.3.2"/>
    </reaction>
</comment>
<keyword evidence="2 5" id="KW-0732">Signal</keyword>
<evidence type="ECO:0000256" key="5">
    <source>
        <dbReference type="RuleBase" id="RU361203"/>
    </source>
</evidence>
<feature type="transmembrane region" description="Helical" evidence="6">
    <location>
        <begin position="499"/>
        <end position="520"/>
    </location>
</feature>
<dbReference type="PANTHER" id="PTHR22953">
    <property type="entry name" value="ACID PHOSPHATASE RELATED"/>
    <property type="match status" value="1"/>
</dbReference>
<dbReference type="Proteomes" id="UP001472866">
    <property type="component" value="Chromosome 11"/>
</dbReference>
<keyword evidence="6" id="KW-1133">Transmembrane helix</keyword>
<dbReference type="Gene3D" id="3.60.21.10">
    <property type="match status" value="1"/>
</dbReference>
<proteinExistence type="inferred from homology"/>
<evidence type="ECO:0000259" key="7">
    <source>
        <dbReference type="Pfam" id="PF00149"/>
    </source>
</evidence>
<feature type="domain" description="Calcineurin-like phosphoesterase" evidence="7">
    <location>
        <begin position="171"/>
        <end position="374"/>
    </location>
</feature>
<protein>
    <recommendedName>
        <fullName evidence="5">Purple acid phosphatase</fullName>
        <ecNumber evidence="5">3.1.3.2</ecNumber>
    </recommendedName>
</protein>
<dbReference type="EMBL" id="CP151511">
    <property type="protein sequence ID" value="WZN65070.1"/>
    <property type="molecule type" value="Genomic_DNA"/>
</dbReference>
<evidence type="ECO:0000313" key="10">
    <source>
        <dbReference type="Proteomes" id="UP001472866"/>
    </source>
</evidence>
<keyword evidence="6" id="KW-0812">Transmembrane</keyword>
<feature type="chain" id="PRO_5043108737" description="Purple acid phosphatase" evidence="5">
    <location>
        <begin position="24"/>
        <end position="541"/>
    </location>
</feature>
<evidence type="ECO:0000256" key="3">
    <source>
        <dbReference type="ARBA" id="ARBA00022801"/>
    </source>
</evidence>
<dbReference type="CDD" id="cd00839">
    <property type="entry name" value="MPP_PAPs"/>
    <property type="match status" value="1"/>
</dbReference>
<feature type="signal peptide" evidence="5">
    <location>
        <begin position="1"/>
        <end position="23"/>
    </location>
</feature>
<reference evidence="9 10" key="1">
    <citation type="submission" date="2024-03" db="EMBL/GenBank/DDBJ databases">
        <title>Complete genome sequence of the green alga Chloropicon roscoffensis RCC1871.</title>
        <authorList>
            <person name="Lemieux C."/>
            <person name="Pombert J.-F."/>
            <person name="Otis C."/>
            <person name="Turmel M."/>
        </authorList>
    </citation>
    <scope>NUCLEOTIDE SEQUENCE [LARGE SCALE GENOMIC DNA]</scope>
    <source>
        <strain evidence="9 10">RCC1871</strain>
    </source>
</reference>
<dbReference type="SUPFAM" id="SSF56300">
    <property type="entry name" value="Metallo-dependent phosphatases"/>
    <property type="match status" value="1"/>
</dbReference>
<sequence length="541" mass="59797">MRTAAVVTLVLSAVAGVLAPASADNGIPTTWQSNSGPAEVQYVEQPFTDDGGVQQVHVSLAPQSSTPGAVVVSFASSTQSDDAGVYYREDGAKEISFVSAKVTSYSHTTNENGGTYTSPYLYHALVEEVSTNCTLRYEPSLQSGQQPAELSRAVRVPPLASAFGGDPNQSMKLALIGDLGQTSNSMQTMDHLVQDEGIAALLVMGDLSYADNLDERWDNWGRLFEPVLDNTPLMALPGNHEIETDAKDGVSFRPYAHRFQNMPNCQNGCGGFDENGWKANMWHSFDLGSAHIIHVSSYHKYEPGSPQYMWLDRDLKAVDRRKTPWVFVNLHAPWYNSNVAHQGEYQSYDVRRVWQPLVCDSRVNIMFAGHVHSYERVLPTCDNTTVNSATGVTHINIGDGGNREGLYDYWLPGENGRAAPVWSAFREGSYGHGVLDIRNATHAYWTWHRNDDGEKMARDTTWVVNQVAVEAAQEGQRGQDGVGQGPTLVNNFFSVHITFLPLLLVLMLAAYSAFVTVVLLRRRRGERDYDRLTELTATDKV</sequence>
<keyword evidence="3 5" id="KW-0378">Hydrolase</keyword>
<gene>
    <name evidence="9" type="ORF">HKI87_11g66270</name>
</gene>
<feature type="domain" description="Purple acid phosphatase C-terminal" evidence="8">
    <location>
        <begin position="392"/>
        <end position="454"/>
    </location>
</feature>
<dbReference type="AlphaFoldDB" id="A0AAX4PGD5"/>
<dbReference type="Pfam" id="PF00149">
    <property type="entry name" value="Metallophos"/>
    <property type="match status" value="1"/>
</dbReference>
<dbReference type="InterPro" id="IPR029052">
    <property type="entry name" value="Metallo-depent_PP-like"/>
</dbReference>
<organism evidence="9 10">
    <name type="scientific">Chloropicon roscoffensis</name>
    <dbReference type="NCBI Taxonomy" id="1461544"/>
    <lineage>
        <taxon>Eukaryota</taxon>
        <taxon>Viridiplantae</taxon>
        <taxon>Chlorophyta</taxon>
        <taxon>Chloropicophyceae</taxon>
        <taxon>Chloropicales</taxon>
        <taxon>Chloropicaceae</taxon>
        <taxon>Chloropicon</taxon>
    </lineage>
</organism>
<dbReference type="InterPro" id="IPR008963">
    <property type="entry name" value="Purple_acid_Pase-like_N"/>
</dbReference>
<keyword evidence="10" id="KW-1185">Reference proteome</keyword>
<dbReference type="GO" id="GO:0003993">
    <property type="term" value="F:acid phosphatase activity"/>
    <property type="evidence" value="ECO:0007669"/>
    <property type="project" value="UniProtKB-EC"/>
</dbReference>
<accession>A0AAX4PGD5</accession>
<dbReference type="Pfam" id="PF14008">
    <property type="entry name" value="Metallophos_C"/>
    <property type="match status" value="1"/>
</dbReference>
<keyword evidence="4" id="KW-0325">Glycoprotein</keyword>
<dbReference type="SUPFAM" id="SSF49363">
    <property type="entry name" value="Purple acid phosphatase, N-terminal domain"/>
    <property type="match status" value="1"/>
</dbReference>
<evidence type="ECO:0000256" key="4">
    <source>
        <dbReference type="ARBA" id="ARBA00023180"/>
    </source>
</evidence>
<evidence type="ECO:0000256" key="6">
    <source>
        <dbReference type="SAM" id="Phobius"/>
    </source>
</evidence>
<comment type="similarity">
    <text evidence="1 5">Belongs to the metallophosphoesterase superfamily. Purple acid phosphatase family.</text>
</comment>
<dbReference type="InterPro" id="IPR004843">
    <property type="entry name" value="Calcineurin-like_PHP"/>
</dbReference>
<dbReference type="PANTHER" id="PTHR22953:SF153">
    <property type="entry name" value="PURPLE ACID PHOSPHATASE"/>
    <property type="match status" value="1"/>
</dbReference>
<dbReference type="EC" id="3.1.3.2" evidence="5"/>
<evidence type="ECO:0000256" key="2">
    <source>
        <dbReference type="ARBA" id="ARBA00022729"/>
    </source>
</evidence>
<dbReference type="InterPro" id="IPR025733">
    <property type="entry name" value="PAPs_C"/>
</dbReference>